<feature type="region of interest" description="Disordered" evidence="1">
    <location>
        <begin position="401"/>
        <end position="540"/>
    </location>
</feature>
<feature type="region of interest" description="Disordered" evidence="1">
    <location>
        <begin position="1682"/>
        <end position="1722"/>
    </location>
</feature>
<dbReference type="Pfam" id="PF05205">
    <property type="entry name" value="COMPASS-Shg1"/>
    <property type="match status" value="1"/>
</dbReference>
<gene>
    <name evidence="4" type="primary">LOC113209229</name>
</gene>
<feature type="region of interest" description="Disordered" evidence="1">
    <location>
        <begin position="1600"/>
        <end position="1669"/>
    </location>
</feature>
<feature type="compositionally biased region" description="Basic and acidic residues" evidence="1">
    <location>
        <begin position="240"/>
        <end position="253"/>
    </location>
</feature>
<keyword evidence="3" id="KW-1185">Reference proteome</keyword>
<feature type="compositionally biased region" description="Basic and acidic residues" evidence="1">
    <location>
        <begin position="1024"/>
        <end position="1127"/>
    </location>
</feature>
<feature type="compositionally biased region" description="Polar residues" evidence="1">
    <location>
        <begin position="267"/>
        <end position="280"/>
    </location>
</feature>
<protein>
    <submittedName>
        <fullName evidence="4">E3 ubiquitin-protein ligase RBBP6 isoform X2</fullName>
    </submittedName>
</protein>
<proteinExistence type="predicted"/>
<feature type="region of interest" description="Disordered" evidence="1">
    <location>
        <begin position="613"/>
        <end position="1332"/>
    </location>
</feature>
<feature type="region of interest" description="Disordered" evidence="1">
    <location>
        <begin position="1485"/>
        <end position="1574"/>
    </location>
</feature>
<feature type="compositionally biased region" description="Pro residues" evidence="1">
    <location>
        <begin position="496"/>
        <end position="506"/>
    </location>
</feature>
<feature type="compositionally biased region" description="Low complexity" evidence="1">
    <location>
        <begin position="1283"/>
        <end position="1304"/>
    </location>
</feature>
<name>A0A6J1SNR5_FRAOC</name>
<dbReference type="PANTHER" id="PTHR31532:SF10">
    <property type="entry name" value="BIORIENTATION OF CHROMOSOMES IN CELL DIVISION PROTEIN 1-LIKE 1"/>
    <property type="match status" value="1"/>
</dbReference>
<dbReference type="GO" id="GO:0031297">
    <property type="term" value="P:replication fork processing"/>
    <property type="evidence" value="ECO:0007669"/>
    <property type="project" value="TreeGrafter"/>
</dbReference>
<feature type="compositionally biased region" description="Polar residues" evidence="1">
    <location>
        <begin position="1603"/>
        <end position="1612"/>
    </location>
</feature>
<sequence length="1833" mass="201521">MEGPQIMYADPALIDTIVGELKSQGTFDQFRKECIADVDTKPAYQNLHQRVESTVANFLEGKVWRPDLNKNQLRDSLRKHIHEMGFLETGVERIVDQVVNPKVNAVFMPQVEEVVYRVQGIPKPDKKPTATSSSAVGSTSKNGGVFSSGLFNQPPPFLPGLSFLPAALQNHMQKAPTLADLLPTDLDPVSPESSKDSEDETDTKGRARNSTIVEESDIIQHHDDSMESQLSGISDLTSHGSEHGHSIKSERRNLGICEEVNDDDSQLSKVSSNSKLSCESATKDQPEEKPEISSAVDLDAHKTNGTLETSYENAQEKSAFPGEPGGSVVEYGDQFTMEEEVATTVQNDHEVVAHDNIIKEESQAVVLSEDVKNVDDNMSLDNCSDVDKNLESLHSTFEHSDVKFHDENSTPQSEDSQFSGSSDNKLHIDEMKEFNSQSENSHQNQDEQSCLKTSSEGFLSEESNKCKSTVENVVEASEEARHGFDDSQDALERPPVSMPPLPPMPPADSSSEERPPPPPLTPPEKICAPGRSVSPSSYCNDIKPVHSSPMLADSFCERPPLPPTSPLVERANMEVPPIPSMPLQIERNEGSHLPLSPRTSLILETAVSQEIPETANECPHLLPTSSGRLTHVPPLPPSTPPLPSTTPPLPPATAPPPPATRPLPPATPPLPSTTPPLPSASPSLPSVTPPLPSTTPPLPPATAPPLPVAAPPPPATAPPPPATAPPLPAAAPPPPATGPLPPRTAPLPPTTAPLPPVTPPLPPVTPPLPPATPPLPPATPPLPRATPPSPPATPPSPSTTPPLPPTNPPLLPTIPPLPPTIPPLPSTIPPLPPTIPPLPPTIPPLPSETPPLPSATPPLPPATTQFPVKLDTSQCSPLEVSAEEIRKKSPEEEVSGDSYISPSYDESAIPKTPRWEPRSPKEEERDTFSSFEFLGNTSKIPQSFIPSLKKSDQDEESQSGSEEMQLAWSPLSAHGEDGNEDSGGRKSRELPEQHDAKFSDKRSSSHTTAQEVPVPEKSNLIAGHCEKQTQEKDKVEKCDAVDRDKNKERDRTKDEKTKERYKEDDRTIRDSSSKKNDEKSKHSRERKDSYRSRHDEKNRSEKDRDRHSSSSHHRADDKKRDEKEKSSSSRYKSSRSDDRHRHRDKERKNSSSGSSNVRHEDKSRDRSSKSEDKSKSSSKSHSNDRDRREKDRDKDRDRDSRDKDRKSDRDKERSKKESVRQDEKKREKEREKIRKDKNSSVCRPSNERRSPDLDSNNGSTFGGNNQTSSSTVNKSNQDSSTQESSKGTGSSDSNSKSSESSQQNGAYSEPSLLLSPNTHGPSSSLPFKKRPLLQDNEAKSEFSGKLILKIRKLNSSKIIVDARAKRMRAVRKLEKRSVRNLTYLSKFSFRVDHQAELPLMDHGPPTMYFETDWPSKSDDDAFLAYVQNLEQSKALCALSDYSGSDSEEEEILNLDDTKSNCGLESNNIMLSLSVLSDNQAAQLAEQSSPVTKHKMKNYLPDLKSSSTSSKHKNRTKRRKSLEDNFEGKRCRFNSKEANDPAPTEQKSRRARKPNKRYSNDEFTSTFDYEEESEELEAIVEDKNLEDVDTPIAMESELCKSEAQVLSTSTSQYETREKENKINTPIENKSSAVSQPSKSISCHNKEPSYSWNRDSYNSNSEDEIDNTNNENDLIGTALKNLMMESGLGGPDEASGSEKLSSNSHSNLPNTLSGKQGKSIPLSGVKRVGLSKNYKGNKKFSVKPAVAALSSSEFSLPLSPDSDVSASTYDKGPTKKLKASSSSEASDKDVSAEASKLDSSRIKQHYSSDDLYKPRPPLRLTSKRRQVLSDHDEVF</sequence>
<feature type="compositionally biased region" description="Pro residues" evidence="1">
    <location>
        <begin position="687"/>
        <end position="861"/>
    </location>
</feature>
<dbReference type="GeneID" id="113209229"/>
<feature type="compositionally biased region" description="Low complexity" evidence="1">
    <location>
        <begin position="1749"/>
        <end position="1761"/>
    </location>
</feature>
<feature type="compositionally biased region" description="Polar residues" evidence="1">
    <location>
        <begin position="434"/>
        <end position="457"/>
    </location>
</feature>
<feature type="compositionally biased region" description="Basic and acidic residues" evidence="1">
    <location>
        <begin position="281"/>
        <end position="291"/>
    </location>
</feature>
<feature type="compositionally biased region" description="Polar residues" evidence="1">
    <location>
        <begin position="1696"/>
        <end position="1714"/>
    </location>
</feature>
<feature type="compositionally biased region" description="Basic and acidic residues" evidence="1">
    <location>
        <begin position="1520"/>
        <end position="1538"/>
    </location>
</feature>
<dbReference type="PANTHER" id="PTHR31532">
    <property type="entry name" value="BIORIENTATION OF CHROMOSOMES IN CELL DIVISION 1 FAMILY MEMBER"/>
    <property type="match status" value="1"/>
</dbReference>
<dbReference type="InterPro" id="IPR055264">
    <property type="entry name" value="BOD1/SHG1_dom"/>
</dbReference>
<dbReference type="PRINTS" id="PR01217">
    <property type="entry name" value="PRICHEXTENSN"/>
</dbReference>
<feature type="compositionally biased region" description="Basic and acidic residues" evidence="1">
    <location>
        <begin position="974"/>
        <end position="1003"/>
    </location>
</feature>
<dbReference type="GO" id="GO:0048188">
    <property type="term" value="C:Set1C/COMPASS complex"/>
    <property type="evidence" value="ECO:0007669"/>
    <property type="project" value="TreeGrafter"/>
</dbReference>
<feature type="region of interest" description="Disordered" evidence="1">
    <location>
        <begin position="181"/>
        <end position="293"/>
    </location>
</feature>
<feature type="compositionally biased region" description="Basic and acidic residues" evidence="1">
    <location>
        <begin position="1783"/>
        <end position="1811"/>
    </location>
</feature>
<feature type="compositionally biased region" description="Polar residues" evidence="1">
    <location>
        <begin position="227"/>
        <end position="239"/>
    </location>
</feature>
<feature type="compositionally biased region" description="Basic and acidic residues" evidence="1">
    <location>
        <begin position="913"/>
        <end position="927"/>
    </location>
</feature>
<feature type="compositionally biased region" description="Pro residues" evidence="1">
    <location>
        <begin position="633"/>
        <end position="679"/>
    </location>
</feature>
<evidence type="ECO:0000259" key="2">
    <source>
        <dbReference type="Pfam" id="PF05205"/>
    </source>
</evidence>
<evidence type="ECO:0000313" key="3">
    <source>
        <dbReference type="Proteomes" id="UP000504606"/>
    </source>
</evidence>
<feature type="compositionally biased region" description="Polar residues" evidence="1">
    <location>
        <begin position="1621"/>
        <end position="1655"/>
    </location>
</feature>
<accession>A0A6J1SNR5</accession>
<dbReference type="Proteomes" id="UP000504606">
    <property type="component" value="Unplaced"/>
</dbReference>
<feature type="compositionally biased region" description="Basic residues" evidence="1">
    <location>
        <begin position="1509"/>
        <end position="1519"/>
    </location>
</feature>
<reference evidence="4" key="1">
    <citation type="submission" date="2025-08" db="UniProtKB">
        <authorList>
            <consortium name="RefSeq"/>
        </authorList>
    </citation>
    <scope>IDENTIFICATION</scope>
    <source>
        <tissue evidence="4">Whole organism</tissue>
    </source>
</reference>
<organism evidence="3 4">
    <name type="scientific">Frankliniella occidentalis</name>
    <name type="common">Western flower thrips</name>
    <name type="synonym">Euthrips occidentalis</name>
    <dbReference type="NCBI Taxonomy" id="133901"/>
    <lineage>
        <taxon>Eukaryota</taxon>
        <taxon>Metazoa</taxon>
        <taxon>Ecdysozoa</taxon>
        <taxon>Arthropoda</taxon>
        <taxon>Hexapoda</taxon>
        <taxon>Insecta</taxon>
        <taxon>Pterygota</taxon>
        <taxon>Neoptera</taxon>
        <taxon>Paraneoptera</taxon>
        <taxon>Thysanoptera</taxon>
        <taxon>Terebrantia</taxon>
        <taxon>Thripoidea</taxon>
        <taxon>Thripidae</taxon>
        <taxon>Frankliniella</taxon>
    </lineage>
</organism>
<feature type="region of interest" description="Disordered" evidence="1">
    <location>
        <begin position="1749"/>
        <end position="1833"/>
    </location>
</feature>
<feature type="compositionally biased region" description="Polar residues" evidence="1">
    <location>
        <begin position="1253"/>
        <end position="1282"/>
    </location>
</feature>
<evidence type="ECO:0000313" key="4">
    <source>
        <dbReference type="RefSeq" id="XP_026282433.1"/>
    </source>
</evidence>
<feature type="compositionally biased region" description="Polar residues" evidence="1">
    <location>
        <begin position="1314"/>
        <end position="1325"/>
    </location>
</feature>
<feature type="domain" description="BOD1/SHG1" evidence="2">
    <location>
        <begin position="17"/>
        <end position="112"/>
    </location>
</feature>
<evidence type="ECO:0000256" key="1">
    <source>
        <dbReference type="SAM" id="MobiDB-lite"/>
    </source>
</evidence>
<feature type="compositionally biased region" description="Polar residues" evidence="1">
    <location>
        <begin position="409"/>
        <end position="423"/>
    </location>
</feature>
<feature type="compositionally biased region" description="Polar residues" evidence="1">
    <location>
        <begin position="935"/>
        <end position="945"/>
    </location>
</feature>
<dbReference type="RefSeq" id="XP_026282433.1">
    <property type="nucleotide sequence ID" value="XM_026426648.2"/>
</dbReference>
<feature type="compositionally biased region" description="Basic and acidic residues" evidence="1">
    <location>
        <begin position="1157"/>
        <end position="1238"/>
    </location>
</feature>
<feature type="compositionally biased region" description="Basic and acidic residues" evidence="1">
    <location>
        <begin position="424"/>
        <end position="433"/>
    </location>
</feature>